<comment type="similarity">
    <text evidence="1">Belongs to the AB hydrolase superfamily.</text>
</comment>
<dbReference type="Proteomes" id="UP000183255">
    <property type="component" value="Unassembled WGS sequence"/>
</dbReference>
<dbReference type="InterPro" id="IPR000639">
    <property type="entry name" value="Epox_hydrolase-like"/>
</dbReference>
<proteinExistence type="inferred from homology"/>
<dbReference type="PRINTS" id="PR00111">
    <property type="entry name" value="ABHYDROLASE"/>
</dbReference>
<accession>A0A1G8KJ38</accession>
<dbReference type="Pfam" id="PF12697">
    <property type="entry name" value="Abhydrolase_6"/>
    <property type="match status" value="1"/>
</dbReference>
<dbReference type="RefSeq" id="WP_031577865.1">
    <property type="nucleotide sequence ID" value="NZ_FNDZ01000002.1"/>
</dbReference>
<evidence type="ECO:0000256" key="1">
    <source>
        <dbReference type="ARBA" id="ARBA00008645"/>
    </source>
</evidence>
<dbReference type="AlphaFoldDB" id="A0A1G8KJ38"/>
<reference evidence="3 4" key="1">
    <citation type="submission" date="2016-10" db="EMBL/GenBank/DDBJ databases">
        <authorList>
            <person name="de Groot N.N."/>
        </authorList>
    </citation>
    <scope>NUCLEOTIDE SEQUENCE [LARGE SCALE GENOMIC DNA]</scope>
    <source>
        <strain evidence="3 4">CGMCC 1.5058</strain>
    </source>
</reference>
<dbReference type="GO" id="GO:0003824">
    <property type="term" value="F:catalytic activity"/>
    <property type="evidence" value="ECO:0007669"/>
    <property type="project" value="InterPro"/>
</dbReference>
<feature type="domain" description="AB hydrolase-1" evidence="2">
    <location>
        <begin position="21"/>
        <end position="260"/>
    </location>
</feature>
<organism evidence="3 4">
    <name type="scientific">Proteiniclasticum ruminis</name>
    <dbReference type="NCBI Taxonomy" id="398199"/>
    <lineage>
        <taxon>Bacteria</taxon>
        <taxon>Bacillati</taxon>
        <taxon>Bacillota</taxon>
        <taxon>Clostridia</taxon>
        <taxon>Eubacteriales</taxon>
        <taxon>Clostridiaceae</taxon>
        <taxon>Proteiniclasticum</taxon>
    </lineage>
</organism>
<dbReference type="InterPro" id="IPR000073">
    <property type="entry name" value="AB_hydrolase_1"/>
</dbReference>
<name>A0A1G8KJ38_9CLOT</name>
<dbReference type="PRINTS" id="PR00412">
    <property type="entry name" value="EPOXHYDRLASE"/>
</dbReference>
<dbReference type="EMBL" id="FNDZ01000002">
    <property type="protein sequence ID" value="SDI42890.1"/>
    <property type="molecule type" value="Genomic_DNA"/>
</dbReference>
<dbReference type="InterPro" id="IPR029058">
    <property type="entry name" value="AB_hydrolase_fold"/>
</dbReference>
<gene>
    <name evidence="3" type="ORF">SAMN05421804_102320</name>
</gene>
<dbReference type="SUPFAM" id="SSF53474">
    <property type="entry name" value="alpha/beta-Hydrolases"/>
    <property type="match status" value="1"/>
</dbReference>
<protein>
    <submittedName>
        <fullName evidence="3">Sigma-B regulation protein RsbQ</fullName>
    </submittedName>
</protein>
<evidence type="ECO:0000259" key="2">
    <source>
        <dbReference type="Pfam" id="PF12697"/>
    </source>
</evidence>
<dbReference type="Gene3D" id="3.40.50.1820">
    <property type="entry name" value="alpha/beta hydrolase"/>
    <property type="match status" value="1"/>
</dbReference>
<dbReference type="PANTHER" id="PTHR43039">
    <property type="entry name" value="ESTERASE-RELATED"/>
    <property type="match status" value="1"/>
</dbReference>
<sequence>MREKLKNRFAIQEEGEGEDILLFLHGFASNQKTWQWIKDSFKKDYKLVFLDLAGCGDSDYTGYDVKKYATLHGYVEDLLEILKAFDYKNVTIVGHSVGGLIGLLLSKAAEGRVKKVFMIGASPRYKNDIPDYFGGFTEEEIYQVLDLMEENFLGWASYISRAALPESEGPEHTAYVEENFKASHPKYTYHFLKVTLLLDHREELLDVPCEIIILQCAKDSFVPMEVAEYMHRQIAGSTLHLLSARGHYPHISHPEETAEAILKYL</sequence>
<evidence type="ECO:0000313" key="4">
    <source>
        <dbReference type="Proteomes" id="UP000183255"/>
    </source>
</evidence>
<evidence type="ECO:0000313" key="3">
    <source>
        <dbReference type="EMBL" id="SDI42890.1"/>
    </source>
</evidence>